<evidence type="ECO:0000313" key="2">
    <source>
        <dbReference type="Proteomes" id="UP001433508"/>
    </source>
</evidence>
<keyword evidence="2" id="KW-1185">Reference proteome</keyword>
<proteinExistence type="predicted"/>
<reference evidence="2" key="1">
    <citation type="journal article" date="2024" name="Front. Bioeng. Biotechnol.">
        <title>Genome-scale model development and genomic sequencing of the oleaginous clade Lipomyces.</title>
        <authorList>
            <person name="Czajka J.J."/>
            <person name="Han Y."/>
            <person name="Kim J."/>
            <person name="Mondo S.J."/>
            <person name="Hofstad B.A."/>
            <person name="Robles A."/>
            <person name="Haridas S."/>
            <person name="Riley R."/>
            <person name="LaButti K."/>
            <person name="Pangilinan J."/>
            <person name="Andreopoulos W."/>
            <person name="Lipzen A."/>
            <person name="Yan J."/>
            <person name="Wang M."/>
            <person name="Ng V."/>
            <person name="Grigoriev I.V."/>
            <person name="Spatafora J.W."/>
            <person name="Magnuson J.K."/>
            <person name="Baker S.E."/>
            <person name="Pomraning K.R."/>
        </authorList>
    </citation>
    <scope>NUCLEOTIDE SEQUENCE [LARGE SCALE GENOMIC DNA]</scope>
    <source>
        <strain evidence="2">CBS 7786</strain>
    </source>
</reference>
<dbReference type="Proteomes" id="UP001433508">
    <property type="component" value="Unassembled WGS sequence"/>
</dbReference>
<evidence type="ECO:0000313" key="1">
    <source>
        <dbReference type="EMBL" id="KAK9240354.1"/>
    </source>
</evidence>
<dbReference type="EMBL" id="MU971340">
    <property type="protein sequence ID" value="KAK9240354.1"/>
    <property type="molecule type" value="Genomic_DNA"/>
</dbReference>
<sequence length="299" mass="33470">MDTSLMLENEQLFEIPLPRIMELAKEHSAHIYLIPEYCAPRIAHTEVVGGRSPQIGYIRAPKAFMLQPGDQPTFMPSVVGGRDPAEIGPPLTLKKTAMKPAPAQPSAQSKRKVAKVPRPRNAFIIYRGAKHDEVMRRGDISNTSASRIIAKMWKDEPLPVREYYRRLAVEESLNHKLQHPEYKYSPRRPGEKQRRSRRTKDSSSKLVNMSMSSSVGTTVRRPLSRSPSGPRSPLKSDFDAPSFSGELFTVDCLPFCFSIEDDQGGSAAMQDPLKNVTSNIGMLSSSMVAWQDEHGSLYM</sequence>
<organism evidence="1 2">
    <name type="scientific">Lipomyces kononenkoae</name>
    <name type="common">Yeast</name>
    <dbReference type="NCBI Taxonomy" id="34357"/>
    <lineage>
        <taxon>Eukaryota</taxon>
        <taxon>Fungi</taxon>
        <taxon>Dikarya</taxon>
        <taxon>Ascomycota</taxon>
        <taxon>Saccharomycotina</taxon>
        <taxon>Lipomycetes</taxon>
        <taxon>Lipomycetales</taxon>
        <taxon>Lipomycetaceae</taxon>
        <taxon>Lipomyces</taxon>
    </lineage>
</organism>
<comment type="caution">
    <text evidence="1">The sequence shown here is derived from an EMBL/GenBank/DDBJ whole genome shotgun (WGS) entry which is preliminary data.</text>
</comment>
<name>A0ACC3T9A2_LIPKO</name>
<protein>
    <submittedName>
        <fullName evidence="1">Uncharacterized protein</fullName>
    </submittedName>
</protein>
<accession>A0ACC3T9A2</accession>
<gene>
    <name evidence="1" type="ORF">V1525DRAFT_227625</name>
</gene>